<keyword evidence="2" id="KW-1185">Reference proteome</keyword>
<proteinExistence type="predicted"/>
<evidence type="ECO:0000313" key="2">
    <source>
        <dbReference type="Proteomes" id="UP000789706"/>
    </source>
</evidence>
<organism evidence="1 2">
    <name type="scientific">Diversispora eburnea</name>
    <dbReference type="NCBI Taxonomy" id="1213867"/>
    <lineage>
        <taxon>Eukaryota</taxon>
        <taxon>Fungi</taxon>
        <taxon>Fungi incertae sedis</taxon>
        <taxon>Mucoromycota</taxon>
        <taxon>Glomeromycotina</taxon>
        <taxon>Glomeromycetes</taxon>
        <taxon>Diversisporales</taxon>
        <taxon>Diversisporaceae</taxon>
        <taxon>Diversispora</taxon>
    </lineage>
</organism>
<dbReference type="AlphaFoldDB" id="A0A9N9D6M9"/>
<feature type="non-terminal residue" evidence="1">
    <location>
        <position position="1"/>
    </location>
</feature>
<evidence type="ECO:0000313" key="1">
    <source>
        <dbReference type="EMBL" id="CAG8624335.1"/>
    </source>
</evidence>
<name>A0A9N9D6M9_9GLOM</name>
<gene>
    <name evidence="1" type="ORF">DEBURN_LOCUS10500</name>
</gene>
<comment type="caution">
    <text evidence="1">The sequence shown here is derived from an EMBL/GenBank/DDBJ whole genome shotgun (WGS) entry which is preliminary data.</text>
</comment>
<dbReference type="EMBL" id="CAJVPK010003191">
    <property type="protein sequence ID" value="CAG8624335.1"/>
    <property type="molecule type" value="Genomic_DNA"/>
</dbReference>
<reference evidence="1" key="1">
    <citation type="submission" date="2021-06" db="EMBL/GenBank/DDBJ databases">
        <authorList>
            <person name="Kallberg Y."/>
            <person name="Tangrot J."/>
            <person name="Rosling A."/>
        </authorList>
    </citation>
    <scope>NUCLEOTIDE SEQUENCE</scope>
    <source>
        <strain evidence="1">AZ414A</strain>
    </source>
</reference>
<sequence>TYRLMSSEISTSSSVVITSLYQRIFNTKTKFSGPLVRVGKFQGHDLTYEVNTVDPSIVTPVQLQHINPHL</sequence>
<accession>A0A9N9D6M9</accession>
<dbReference type="Proteomes" id="UP000789706">
    <property type="component" value="Unassembled WGS sequence"/>
</dbReference>
<protein>
    <submittedName>
        <fullName evidence="1">8260_t:CDS:1</fullName>
    </submittedName>
</protein>